<evidence type="ECO:0000313" key="4">
    <source>
        <dbReference type="Proteomes" id="UP000237662"/>
    </source>
</evidence>
<dbReference type="SUPFAM" id="SSF51735">
    <property type="entry name" value="NAD(P)-binding Rossmann-fold domains"/>
    <property type="match status" value="1"/>
</dbReference>
<name>A0A2S6I8X7_9BACT</name>
<feature type="domain" description="NAD-dependent epimerase/dehydratase" evidence="2">
    <location>
        <begin position="2"/>
        <end position="254"/>
    </location>
</feature>
<reference evidence="3 4" key="1">
    <citation type="submission" date="2018-02" db="EMBL/GenBank/DDBJ databases">
        <title>Genomic Encyclopedia of Archaeal and Bacterial Type Strains, Phase II (KMG-II): from individual species to whole genera.</title>
        <authorList>
            <person name="Goeker M."/>
        </authorList>
    </citation>
    <scope>NUCLEOTIDE SEQUENCE [LARGE SCALE GENOMIC DNA]</scope>
    <source>
        <strain evidence="3 4">DSM 29526</strain>
    </source>
</reference>
<protein>
    <submittedName>
        <fullName evidence="3">UDP-glucuronate 4-epimerase</fullName>
    </submittedName>
</protein>
<evidence type="ECO:0000256" key="1">
    <source>
        <dbReference type="ARBA" id="ARBA00023027"/>
    </source>
</evidence>
<dbReference type="Pfam" id="PF01370">
    <property type="entry name" value="Epimerase"/>
    <property type="match status" value="1"/>
</dbReference>
<proteinExistence type="predicted"/>
<dbReference type="RefSeq" id="WP_104418535.1">
    <property type="nucleotide sequence ID" value="NZ_PTJC01000005.1"/>
</dbReference>
<organism evidence="3 4">
    <name type="scientific">Neolewinella xylanilytica</name>
    <dbReference type="NCBI Taxonomy" id="1514080"/>
    <lineage>
        <taxon>Bacteria</taxon>
        <taxon>Pseudomonadati</taxon>
        <taxon>Bacteroidota</taxon>
        <taxon>Saprospiria</taxon>
        <taxon>Saprospirales</taxon>
        <taxon>Lewinellaceae</taxon>
        <taxon>Neolewinella</taxon>
    </lineage>
</organism>
<accession>A0A2S6I8X7</accession>
<sequence>MVLITGTAGFIGSHLAQRLVRDGEQVVGLDVINDYYDVNVKYGRLERAGISRDTIAYGELVQSSTHPNYRFIKLDLTDREGLSDLFVSEQFTTVVNLAAQAGVRYSLVNPQAYIDSNIIGFTNILEACRHHGVKHLAYASSSSVYGLNERMPLSTSDNVDHPISLYAASKKSNELMAHTYSHLFGLATTGLRFFTVYGPWGRPDMALFLFTEAILKGEPIKVFNHGNMVRDFTYVDDIVEGIKRVIDNPPKGNPDWTGEAPDPSTSKAPYKVYNIGNNDPVKLMDFVTAIEEELGLEAKKNMMDIQPGDVPATYANVQDLMDDLGYKPETNIRHGIRQFLDWYREFYGQTQGAGADVGAGENREA</sequence>
<dbReference type="OrthoDB" id="9801785at2"/>
<dbReference type="PANTHER" id="PTHR43574">
    <property type="entry name" value="EPIMERASE-RELATED"/>
    <property type="match status" value="1"/>
</dbReference>
<dbReference type="AlphaFoldDB" id="A0A2S6I8X7"/>
<evidence type="ECO:0000259" key="2">
    <source>
        <dbReference type="Pfam" id="PF01370"/>
    </source>
</evidence>
<dbReference type="CDD" id="cd05253">
    <property type="entry name" value="UDP_GE_SDE_e"/>
    <property type="match status" value="1"/>
</dbReference>
<comment type="caution">
    <text evidence="3">The sequence shown here is derived from an EMBL/GenBank/DDBJ whole genome shotgun (WGS) entry which is preliminary data.</text>
</comment>
<dbReference type="InterPro" id="IPR036291">
    <property type="entry name" value="NAD(P)-bd_dom_sf"/>
</dbReference>
<keyword evidence="4" id="KW-1185">Reference proteome</keyword>
<keyword evidence="1" id="KW-0520">NAD</keyword>
<evidence type="ECO:0000313" key="3">
    <source>
        <dbReference type="EMBL" id="PPK87957.1"/>
    </source>
</evidence>
<dbReference type="Proteomes" id="UP000237662">
    <property type="component" value="Unassembled WGS sequence"/>
</dbReference>
<gene>
    <name evidence="3" type="ORF">CLV84_0916</name>
</gene>
<dbReference type="EMBL" id="PTJC01000005">
    <property type="protein sequence ID" value="PPK87957.1"/>
    <property type="molecule type" value="Genomic_DNA"/>
</dbReference>
<dbReference type="PRINTS" id="PR01713">
    <property type="entry name" value="NUCEPIMERASE"/>
</dbReference>
<dbReference type="Gene3D" id="3.40.50.720">
    <property type="entry name" value="NAD(P)-binding Rossmann-like Domain"/>
    <property type="match status" value="1"/>
</dbReference>
<dbReference type="InterPro" id="IPR001509">
    <property type="entry name" value="Epimerase_deHydtase"/>
</dbReference>